<sequence>MGAVWLQRFGIGMRKELGQTPPPTRLHPSERLPPRHATVLKQQRSRRSKNVKRPTKWSNSTEPESRAATCKDTVAGEHAPAENRDLHHHERQEKPKRRQA</sequence>
<dbReference type="AlphaFoldDB" id="A0A8X7SB11"/>
<feature type="region of interest" description="Disordered" evidence="1">
    <location>
        <begin position="10"/>
        <end position="100"/>
    </location>
</feature>
<comment type="caution">
    <text evidence="3">The sequence shown here is derived from an EMBL/GenBank/DDBJ whole genome shotgun (WGS) entry which is preliminary data.</text>
</comment>
<dbReference type="Proteomes" id="UP000886595">
    <property type="component" value="Unassembled WGS sequence"/>
</dbReference>
<proteinExistence type="predicted"/>
<gene>
    <name evidence="2" type="ORF">Bca52824_032813</name>
    <name evidence="3" type="ORF">Bca52824_032814</name>
</gene>
<dbReference type="EMBL" id="JAAMPC010000007">
    <property type="protein sequence ID" value="KAG2304163.1"/>
    <property type="molecule type" value="Genomic_DNA"/>
</dbReference>
<reference evidence="3 4" key="1">
    <citation type="submission" date="2020-02" db="EMBL/GenBank/DDBJ databases">
        <authorList>
            <person name="Ma Q."/>
            <person name="Huang Y."/>
            <person name="Song X."/>
            <person name="Pei D."/>
        </authorList>
    </citation>
    <scope>NUCLEOTIDE SEQUENCE [LARGE SCALE GENOMIC DNA]</scope>
    <source>
        <strain evidence="3">Sxm20200214</strain>
        <tissue evidence="3">Leaf</tissue>
    </source>
</reference>
<evidence type="ECO:0000313" key="3">
    <source>
        <dbReference type="EMBL" id="KAG2304163.1"/>
    </source>
</evidence>
<dbReference type="EMBL" id="JAAMPC010000007">
    <property type="protein sequence ID" value="KAG2304162.1"/>
    <property type="molecule type" value="Genomic_DNA"/>
</dbReference>
<evidence type="ECO:0000313" key="4">
    <source>
        <dbReference type="Proteomes" id="UP000886595"/>
    </source>
</evidence>
<evidence type="ECO:0000256" key="1">
    <source>
        <dbReference type="SAM" id="MobiDB-lite"/>
    </source>
</evidence>
<evidence type="ECO:0000313" key="2">
    <source>
        <dbReference type="EMBL" id="KAG2304162.1"/>
    </source>
</evidence>
<keyword evidence="4" id="KW-1185">Reference proteome</keyword>
<protein>
    <submittedName>
        <fullName evidence="3">Uncharacterized protein</fullName>
    </submittedName>
</protein>
<name>A0A8X7SB11_BRACI</name>
<feature type="compositionally biased region" description="Basic and acidic residues" evidence="1">
    <location>
        <begin position="79"/>
        <end position="93"/>
    </location>
</feature>
<organism evidence="3 4">
    <name type="scientific">Brassica carinata</name>
    <name type="common">Ethiopian mustard</name>
    <name type="synonym">Abyssinian cabbage</name>
    <dbReference type="NCBI Taxonomy" id="52824"/>
    <lineage>
        <taxon>Eukaryota</taxon>
        <taxon>Viridiplantae</taxon>
        <taxon>Streptophyta</taxon>
        <taxon>Embryophyta</taxon>
        <taxon>Tracheophyta</taxon>
        <taxon>Spermatophyta</taxon>
        <taxon>Magnoliopsida</taxon>
        <taxon>eudicotyledons</taxon>
        <taxon>Gunneridae</taxon>
        <taxon>Pentapetalae</taxon>
        <taxon>rosids</taxon>
        <taxon>malvids</taxon>
        <taxon>Brassicales</taxon>
        <taxon>Brassicaceae</taxon>
        <taxon>Brassiceae</taxon>
        <taxon>Brassica</taxon>
    </lineage>
</organism>
<feature type="compositionally biased region" description="Basic residues" evidence="1">
    <location>
        <begin position="43"/>
        <end position="55"/>
    </location>
</feature>
<accession>A0A8X7SB11</accession>